<dbReference type="AlphaFoldDB" id="A0A6J4MGQ1"/>
<protein>
    <submittedName>
        <fullName evidence="1">Uncharacterized protein</fullName>
    </submittedName>
</protein>
<proteinExistence type="predicted"/>
<dbReference type="EMBL" id="CADCTZ010000587">
    <property type="protein sequence ID" value="CAA9354820.1"/>
    <property type="molecule type" value="Genomic_DNA"/>
</dbReference>
<accession>A0A6J4MGQ1</accession>
<gene>
    <name evidence="1" type="ORF">AVDCRST_MAG84-3067</name>
</gene>
<name>A0A6J4MGQ1_9CYAN</name>
<sequence length="46" mass="5189">MSLRRKSFHEILVLYLSLSVLTLRLILAASRRSIAAGANKLYVTRS</sequence>
<organism evidence="1">
    <name type="scientific">uncultured Microcoleus sp</name>
    <dbReference type="NCBI Taxonomy" id="259945"/>
    <lineage>
        <taxon>Bacteria</taxon>
        <taxon>Bacillati</taxon>
        <taxon>Cyanobacteriota</taxon>
        <taxon>Cyanophyceae</taxon>
        <taxon>Oscillatoriophycideae</taxon>
        <taxon>Oscillatoriales</taxon>
        <taxon>Microcoleaceae</taxon>
        <taxon>Microcoleus</taxon>
        <taxon>environmental samples</taxon>
    </lineage>
</organism>
<reference evidence="1" key="1">
    <citation type="submission" date="2020-02" db="EMBL/GenBank/DDBJ databases">
        <authorList>
            <person name="Meier V. D."/>
        </authorList>
    </citation>
    <scope>NUCLEOTIDE SEQUENCE</scope>
    <source>
        <strain evidence="1">AVDCRST_MAG84</strain>
    </source>
</reference>
<evidence type="ECO:0000313" key="1">
    <source>
        <dbReference type="EMBL" id="CAA9354820.1"/>
    </source>
</evidence>